<sequence length="207" mass="22267">MNDISYIQQHPSASPILVPRVPIALPALSPNVPIRTNSLITYRHSLAVADAPLQWDISLPPMVARLAPPQRGNGSLGWAHEPAIDPQSISSIVIRIPRIERPVVVFPETVDDPIMIVDILRAVSAAVRAAAGGADATVEVAGAAAGGSRMRTYSLAVANADAADAVRRHFGRKVYWGGLYDSPSEQDVWILLLYGPRRGGRRVLYQG</sequence>
<dbReference type="InterPro" id="IPR046522">
    <property type="entry name" value="DUF6699"/>
</dbReference>
<proteinExistence type="predicted"/>
<evidence type="ECO:0000313" key="3">
    <source>
        <dbReference type="Proteomes" id="UP000054270"/>
    </source>
</evidence>
<evidence type="ECO:0000313" key="2">
    <source>
        <dbReference type="EMBL" id="KJA14203.1"/>
    </source>
</evidence>
<dbReference type="Pfam" id="PF20415">
    <property type="entry name" value="DUF6699"/>
    <property type="match status" value="1"/>
</dbReference>
<protein>
    <recommendedName>
        <fullName evidence="1">DUF6699 domain-containing protein</fullName>
    </recommendedName>
</protein>
<keyword evidence="3" id="KW-1185">Reference proteome</keyword>
<dbReference type="Proteomes" id="UP000054270">
    <property type="component" value="Unassembled WGS sequence"/>
</dbReference>
<gene>
    <name evidence="2" type="ORF">HYPSUDRAFT_49365</name>
</gene>
<accession>A0A0D2LTS2</accession>
<dbReference type="EMBL" id="KN817690">
    <property type="protein sequence ID" value="KJA14203.1"/>
    <property type="molecule type" value="Genomic_DNA"/>
</dbReference>
<dbReference type="AlphaFoldDB" id="A0A0D2LTS2"/>
<reference evidence="3" key="1">
    <citation type="submission" date="2014-04" db="EMBL/GenBank/DDBJ databases">
        <title>Evolutionary Origins and Diversification of the Mycorrhizal Mutualists.</title>
        <authorList>
            <consortium name="DOE Joint Genome Institute"/>
            <consortium name="Mycorrhizal Genomics Consortium"/>
            <person name="Kohler A."/>
            <person name="Kuo A."/>
            <person name="Nagy L.G."/>
            <person name="Floudas D."/>
            <person name="Copeland A."/>
            <person name="Barry K.W."/>
            <person name="Cichocki N."/>
            <person name="Veneault-Fourrey C."/>
            <person name="LaButti K."/>
            <person name="Lindquist E.A."/>
            <person name="Lipzen A."/>
            <person name="Lundell T."/>
            <person name="Morin E."/>
            <person name="Murat C."/>
            <person name="Riley R."/>
            <person name="Ohm R."/>
            <person name="Sun H."/>
            <person name="Tunlid A."/>
            <person name="Henrissat B."/>
            <person name="Grigoriev I.V."/>
            <person name="Hibbett D.S."/>
            <person name="Martin F."/>
        </authorList>
    </citation>
    <scope>NUCLEOTIDE SEQUENCE [LARGE SCALE GENOMIC DNA]</scope>
    <source>
        <strain evidence="3">FD-334 SS-4</strain>
    </source>
</reference>
<organism evidence="2 3">
    <name type="scientific">Hypholoma sublateritium (strain FD-334 SS-4)</name>
    <dbReference type="NCBI Taxonomy" id="945553"/>
    <lineage>
        <taxon>Eukaryota</taxon>
        <taxon>Fungi</taxon>
        <taxon>Dikarya</taxon>
        <taxon>Basidiomycota</taxon>
        <taxon>Agaricomycotina</taxon>
        <taxon>Agaricomycetes</taxon>
        <taxon>Agaricomycetidae</taxon>
        <taxon>Agaricales</taxon>
        <taxon>Agaricineae</taxon>
        <taxon>Strophariaceae</taxon>
        <taxon>Hypholoma</taxon>
    </lineage>
</organism>
<evidence type="ECO:0000259" key="1">
    <source>
        <dbReference type="Pfam" id="PF20415"/>
    </source>
</evidence>
<feature type="domain" description="DUF6699" evidence="1">
    <location>
        <begin position="53"/>
        <end position="182"/>
    </location>
</feature>
<name>A0A0D2LTS2_HYPSF</name>